<protein>
    <submittedName>
        <fullName evidence="1">Uncharacterized protein</fullName>
    </submittedName>
</protein>
<dbReference type="AlphaFoldDB" id="A0A5D6WI34"/>
<keyword evidence="2" id="KW-1185">Reference proteome</keyword>
<sequence>MKILLTVLVFFALTGIGPVLLHYDTYEARKQAEWQVFQEYAIPPDSEEISDNSIKRLKTVFIVKKYRVKATREELEKYYKTKLQAAGWRQVKVEKGIGFVRDELKIKVYIENSEAMVRLVYIGDDNDI</sequence>
<dbReference type="EMBL" id="VTOZ01000027">
    <property type="protein sequence ID" value="TYZ27417.1"/>
    <property type="molecule type" value="Genomic_DNA"/>
</dbReference>
<comment type="caution">
    <text evidence="1">The sequence shown here is derived from an EMBL/GenBank/DDBJ whole genome shotgun (WGS) entry which is preliminary data.</text>
</comment>
<dbReference type="RefSeq" id="WP_149189665.1">
    <property type="nucleotide sequence ID" value="NZ_VTOZ01000027.1"/>
</dbReference>
<organism evidence="1 2">
    <name type="scientific">Selenomonas caprae</name>
    <dbReference type="NCBI Taxonomy" id="2606905"/>
    <lineage>
        <taxon>Bacteria</taxon>
        <taxon>Bacillati</taxon>
        <taxon>Bacillota</taxon>
        <taxon>Negativicutes</taxon>
        <taxon>Selenomonadales</taxon>
        <taxon>Selenomonadaceae</taxon>
        <taxon>Selenomonas</taxon>
    </lineage>
</organism>
<reference evidence="1 2" key="1">
    <citation type="submission" date="2019-08" db="EMBL/GenBank/DDBJ databases">
        <title>Selenomonas sp. mPRGC5 and Selenomonas sp. mPRGC8 isolated from ruminal fluid of dairy goat (Capra hircus).</title>
        <authorList>
            <person name="Poothong S."/>
            <person name="Nuengjamnong C."/>
            <person name="Tanasupawat S."/>
        </authorList>
    </citation>
    <scope>NUCLEOTIDE SEQUENCE [LARGE SCALE GENOMIC DNA]</scope>
    <source>
        <strain evidence="2">mPRGC8</strain>
    </source>
</reference>
<evidence type="ECO:0000313" key="2">
    <source>
        <dbReference type="Proteomes" id="UP000322783"/>
    </source>
</evidence>
<gene>
    <name evidence="1" type="ORF">FZ041_11545</name>
</gene>
<proteinExistence type="predicted"/>
<name>A0A5D6WI34_9FIRM</name>
<evidence type="ECO:0000313" key="1">
    <source>
        <dbReference type="EMBL" id="TYZ27417.1"/>
    </source>
</evidence>
<dbReference type="Proteomes" id="UP000322783">
    <property type="component" value="Unassembled WGS sequence"/>
</dbReference>
<accession>A0A5D6WI34</accession>